<accession>A0ABW6BTK8</accession>
<comment type="caution">
    <text evidence="9">The sequence shown here is derived from an EMBL/GenBank/DDBJ whole genome shotgun (WGS) entry which is preliminary data.</text>
</comment>
<dbReference type="InterPro" id="IPR001179">
    <property type="entry name" value="PPIase_FKBP_dom"/>
</dbReference>
<comment type="catalytic activity">
    <reaction evidence="1 5 6">
        <text>[protein]-peptidylproline (omega=180) = [protein]-peptidylproline (omega=0)</text>
        <dbReference type="Rhea" id="RHEA:16237"/>
        <dbReference type="Rhea" id="RHEA-COMP:10747"/>
        <dbReference type="Rhea" id="RHEA-COMP:10748"/>
        <dbReference type="ChEBI" id="CHEBI:83833"/>
        <dbReference type="ChEBI" id="CHEBI:83834"/>
        <dbReference type="EC" id="5.2.1.8"/>
    </reaction>
</comment>
<feature type="chain" id="PRO_5045812460" description="Peptidyl-prolyl cis-trans isomerase" evidence="7">
    <location>
        <begin position="28"/>
        <end position="172"/>
    </location>
</feature>
<keyword evidence="10" id="KW-1185">Reference proteome</keyword>
<keyword evidence="7" id="KW-0732">Signal</keyword>
<dbReference type="InterPro" id="IPR046357">
    <property type="entry name" value="PPIase_dom_sf"/>
</dbReference>
<evidence type="ECO:0000256" key="1">
    <source>
        <dbReference type="ARBA" id="ARBA00000971"/>
    </source>
</evidence>
<evidence type="ECO:0000256" key="4">
    <source>
        <dbReference type="ARBA" id="ARBA00023235"/>
    </source>
</evidence>
<evidence type="ECO:0000256" key="7">
    <source>
        <dbReference type="SAM" id="SignalP"/>
    </source>
</evidence>
<keyword evidence="4 5" id="KW-0413">Isomerase</keyword>
<dbReference type="PANTHER" id="PTHR43811">
    <property type="entry name" value="FKBP-TYPE PEPTIDYL-PROLYL CIS-TRANS ISOMERASE FKPA"/>
    <property type="match status" value="1"/>
</dbReference>
<dbReference type="PROSITE" id="PS51257">
    <property type="entry name" value="PROKAR_LIPOPROTEIN"/>
    <property type="match status" value="1"/>
</dbReference>
<keyword evidence="3 5" id="KW-0697">Rotamase</keyword>
<dbReference type="EC" id="5.2.1.8" evidence="6"/>
<evidence type="ECO:0000259" key="8">
    <source>
        <dbReference type="PROSITE" id="PS50059"/>
    </source>
</evidence>
<evidence type="ECO:0000313" key="10">
    <source>
        <dbReference type="Proteomes" id="UP001597641"/>
    </source>
</evidence>
<dbReference type="EMBL" id="JBHUOX010000008">
    <property type="protein sequence ID" value="MFD3001109.1"/>
    <property type="molecule type" value="Genomic_DNA"/>
</dbReference>
<dbReference type="PROSITE" id="PS50059">
    <property type="entry name" value="FKBP_PPIASE"/>
    <property type="match status" value="1"/>
</dbReference>
<organism evidence="9 10">
    <name type="scientific">Pontibacter toksunensis</name>
    <dbReference type="NCBI Taxonomy" id="1332631"/>
    <lineage>
        <taxon>Bacteria</taxon>
        <taxon>Pseudomonadati</taxon>
        <taxon>Bacteroidota</taxon>
        <taxon>Cytophagia</taxon>
        <taxon>Cytophagales</taxon>
        <taxon>Hymenobacteraceae</taxon>
        <taxon>Pontibacter</taxon>
    </lineage>
</organism>
<dbReference type="Proteomes" id="UP001597641">
    <property type="component" value="Unassembled WGS sequence"/>
</dbReference>
<proteinExistence type="inferred from homology"/>
<name>A0ABW6BTK8_9BACT</name>
<sequence>MSFLGNRSRLLQALLLFLTIAAIVSCSKDEQPLYFDPVAQREADDKKIQEYLKANNVDMSAVTVTNSGLYYQTVEPGTGPKVESGDNVEVHYTGTLLNGTKFDSSVDRGDTFEFMVGAGRVIKGWDEGLKLMKVGEKARLYIPSHLGYGRYPQGNIPPNSVLIFDIEVIGVN</sequence>
<evidence type="ECO:0000256" key="2">
    <source>
        <dbReference type="ARBA" id="ARBA00006577"/>
    </source>
</evidence>
<gene>
    <name evidence="9" type="ORF">ACFS7Z_12090</name>
</gene>
<protein>
    <recommendedName>
        <fullName evidence="6">Peptidyl-prolyl cis-trans isomerase</fullName>
        <ecNumber evidence="6">5.2.1.8</ecNumber>
    </recommendedName>
</protein>
<feature type="signal peptide" evidence="7">
    <location>
        <begin position="1"/>
        <end position="27"/>
    </location>
</feature>
<evidence type="ECO:0000256" key="3">
    <source>
        <dbReference type="ARBA" id="ARBA00023110"/>
    </source>
</evidence>
<dbReference type="Gene3D" id="3.10.50.40">
    <property type="match status" value="1"/>
</dbReference>
<dbReference type="GO" id="GO:0003755">
    <property type="term" value="F:peptidyl-prolyl cis-trans isomerase activity"/>
    <property type="evidence" value="ECO:0007669"/>
    <property type="project" value="UniProtKB-EC"/>
</dbReference>
<dbReference type="SUPFAM" id="SSF54534">
    <property type="entry name" value="FKBP-like"/>
    <property type="match status" value="1"/>
</dbReference>
<reference evidence="10" key="1">
    <citation type="journal article" date="2019" name="Int. J. Syst. Evol. Microbiol.">
        <title>The Global Catalogue of Microorganisms (GCM) 10K type strain sequencing project: providing services to taxonomists for standard genome sequencing and annotation.</title>
        <authorList>
            <consortium name="The Broad Institute Genomics Platform"/>
            <consortium name="The Broad Institute Genome Sequencing Center for Infectious Disease"/>
            <person name="Wu L."/>
            <person name="Ma J."/>
        </authorList>
    </citation>
    <scope>NUCLEOTIDE SEQUENCE [LARGE SCALE GENOMIC DNA]</scope>
    <source>
        <strain evidence="10">KCTC 23984</strain>
    </source>
</reference>
<comment type="similarity">
    <text evidence="2 6">Belongs to the FKBP-type PPIase family.</text>
</comment>
<evidence type="ECO:0000256" key="5">
    <source>
        <dbReference type="PROSITE-ProRule" id="PRU00277"/>
    </source>
</evidence>
<evidence type="ECO:0000313" key="9">
    <source>
        <dbReference type="EMBL" id="MFD3001109.1"/>
    </source>
</evidence>
<dbReference type="Pfam" id="PF00254">
    <property type="entry name" value="FKBP_C"/>
    <property type="match status" value="1"/>
</dbReference>
<feature type="domain" description="PPIase FKBP-type" evidence="8">
    <location>
        <begin position="85"/>
        <end position="172"/>
    </location>
</feature>
<evidence type="ECO:0000256" key="6">
    <source>
        <dbReference type="RuleBase" id="RU003915"/>
    </source>
</evidence>
<dbReference type="PANTHER" id="PTHR43811:SF19">
    <property type="entry name" value="39 KDA FK506-BINDING NUCLEAR PROTEIN"/>
    <property type="match status" value="1"/>
</dbReference>